<reference evidence="1 2" key="1">
    <citation type="submission" date="2015-01" db="EMBL/GenBank/DDBJ databases">
        <title>Evolution of Trichinella species and genotypes.</title>
        <authorList>
            <person name="Korhonen P.K."/>
            <person name="Edoardo P."/>
            <person name="Giuseppe L.R."/>
            <person name="Gasser R.B."/>
        </authorList>
    </citation>
    <scope>NUCLEOTIDE SEQUENCE [LARGE SCALE GENOMIC DNA]</scope>
    <source>
        <strain evidence="1">ISS1029</strain>
    </source>
</reference>
<name>A0A0V1GUK3_9BILA</name>
<sequence length="127" mass="14575">MRTILQYVQRKGVLSDFAYITEELAAEKVGCHTFGIFEDKGLEIFVFGSSSLSIQASSIVAVFWTFVCEGMLLPSKKQLNTFDRHRRPMRLKSSVLMRSRPGDDFFCTDLMAAAIYSSMMRLNDFWH</sequence>
<evidence type="ECO:0000313" key="2">
    <source>
        <dbReference type="Proteomes" id="UP000055024"/>
    </source>
</evidence>
<proteinExistence type="predicted"/>
<dbReference type="Proteomes" id="UP000055024">
    <property type="component" value="Unassembled WGS sequence"/>
</dbReference>
<gene>
    <name evidence="1" type="ORF">T11_6147</name>
</gene>
<evidence type="ECO:0000313" key="1">
    <source>
        <dbReference type="EMBL" id="KRZ01867.1"/>
    </source>
</evidence>
<organism evidence="1 2">
    <name type="scientific">Trichinella zimbabwensis</name>
    <dbReference type="NCBI Taxonomy" id="268475"/>
    <lineage>
        <taxon>Eukaryota</taxon>
        <taxon>Metazoa</taxon>
        <taxon>Ecdysozoa</taxon>
        <taxon>Nematoda</taxon>
        <taxon>Enoplea</taxon>
        <taxon>Dorylaimia</taxon>
        <taxon>Trichinellida</taxon>
        <taxon>Trichinellidae</taxon>
        <taxon>Trichinella</taxon>
    </lineage>
</organism>
<dbReference type="AlphaFoldDB" id="A0A0V1GUK3"/>
<comment type="caution">
    <text evidence="1">The sequence shown here is derived from an EMBL/GenBank/DDBJ whole genome shotgun (WGS) entry which is preliminary data.</text>
</comment>
<protein>
    <submittedName>
        <fullName evidence="1">Uncharacterized protein</fullName>
    </submittedName>
</protein>
<accession>A0A0V1GUK3</accession>
<keyword evidence="2" id="KW-1185">Reference proteome</keyword>
<dbReference type="EMBL" id="JYDP01000256">
    <property type="protein sequence ID" value="KRZ01867.1"/>
    <property type="molecule type" value="Genomic_DNA"/>
</dbReference>